<keyword evidence="3" id="KW-0611">Plant defense</keyword>
<evidence type="ECO:0000256" key="4">
    <source>
        <dbReference type="ARBA" id="ARBA00023027"/>
    </source>
</evidence>
<comment type="caution">
    <text evidence="6">The sequence shown here is derived from an EMBL/GenBank/DDBJ whole genome shotgun (WGS) entry which is preliminary data.</text>
</comment>
<dbReference type="InterPro" id="IPR044974">
    <property type="entry name" value="Disease_R_plants"/>
</dbReference>
<dbReference type="InterPro" id="IPR032675">
    <property type="entry name" value="LRR_dom_sf"/>
</dbReference>
<dbReference type="InterPro" id="IPR042197">
    <property type="entry name" value="Apaf_helical"/>
</dbReference>
<dbReference type="PRINTS" id="PR00364">
    <property type="entry name" value="DISEASERSIST"/>
</dbReference>
<dbReference type="SUPFAM" id="SSF52200">
    <property type="entry name" value="Toll/Interleukin receptor TIR domain"/>
    <property type="match status" value="1"/>
</dbReference>
<dbReference type="InterPro" id="IPR036390">
    <property type="entry name" value="WH_DNA-bd_sf"/>
</dbReference>
<dbReference type="SUPFAM" id="SSF52058">
    <property type="entry name" value="L domain-like"/>
    <property type="match status" value="1"/>
</dbReference>
<evidence type="ECO:0000256" key="1">
    <source>
        <dbReference type="ARBA" id="ARBA00022614"/>
    </source>
</evidence>
<evidence type="ECO:0000256" key="2">
    <source>
        <dbReference type="ARBA" id="ARBA00022737"/>
    </source>
</evidence>
<dbReference type="AlphaFoldDB" id="A0AAP0GR02"/>
<dbReference type="PANTHER" id="PTHR11017">
    <property type="entry name" value="LEUCINE-RICH REPEAT-CONTAINING PROTEIN"/>
    <property type="match status" value="1"/>
</dbReference>
<dbReference type="Pfam" id="PF00931">
    <property type="entry name" value="NB-ARC"/>
    <property type="match status" value="1"/>
</dbReference>
<keyword evidence="7" id="KW-1185">Reference proteome</keyword>
<dbReference type="SUPFAM" id="SSF52540">
    <property type="entry name" value="P-loop containing nucleoside triphosphate hydrolases"/>
    <property type="match status" value="1"/>
</dbReference>
<organism evidence="6 7">
    <name type="scientific">Deinandra increscens subsp. villosa</name>
    <dbReference type="NCBI Taxonomy" id="3103831"/>
    <lineage>
        <taxon>Eukaryota</taxon>
        <taxon>Viridiplantae</taxon>
        <taxon>Streptophyta</taxon>
        <taxon>Embryophyta</taxon>
        <taxon>Tracheophyta</taxon>
        <taxon>Spermatophyta</taxon>
        <taxon>Magnoliopsida</taxon>
        <taxon>eudicotyledons</taxon>
        <taxon>Gunneridae</taxon>
        <taxon>Pentapetalae</taxon>
        <taxon>asterids</taxon>
        <taxon>campanulids</taxon>
        <taxon>Asterales</taxon>
        <taxon>Asteraceae</taxon>
        <taxon>Asteroideae</taxon>
        <taxon>Heliantheae alliance</taxon>
        <taxon>Madieae</taxon>
        <taxon>Madiinae</taxon>
        <taxon>Deinandra</taxon>
    </lineage>
</organism>
<dbReference type="PANTHER" id="PTHR11017:SF492">
    <property type="entry name" value="TIR DOMAIN, P-LOOP CONTAINING NUCLEOSIDE TRIPHOSPHATE HYDROLASE"/>
    <property type="match status" value="1"/>
</dbReference>
<keyword evidence="4" id="KW-0520">NAD</keyword>
<dbReference type="InterPro" id="IPR035897">
    <property type="entry name" value="Toll_tir_struct_dom_sf"/>
</dbReference>
<dbReference type="GO" id="GO:0006952">
    <property type="term" value="P:defense response"/>
    <property type="evidence" value="ECO:0007669"/>
    <property type="project" value="UniProtKB-KW"/>
</dbReference>
<keyword evidence="1" id="KW-0433">Leucine-rich repeat</keyword>
<evidence type="ECO:0000256" key="3">
    <source>
        <dbReference type="ARBA" id="ARBA00022821"/>
    </source>
</evidence>
<reference evidence="6 7" key="1">
    <citation type="submission" date="2024-04" db="EMBL/GenBank/DDBJ databases">
        <title>The reference genome of an endangered Asteraceae, Deinandra increscens subsp. villosa, native to the Central Coast of California.</title>
        <authorList>
            <person name="Guilliams M."/>
            <person name="Hasenstab-Lehman K."/>
            <person name="Meyer R."/>
            <person name="Mcevoy S."/>
        </authorList>
    </citation>
    <scope>NUCLEOTIDE SEQUENCE [LARGE SCALE GENOMIC DNA]</scope>
    <source>
        <tissue evidence="6">Leaf</tissue>
    </source>
</reference>
<dbReference type="PROSITE" id="PS50104">
    <property type="entry name" value="TIR"/>
    <property type="match status" value="1"/>
</dbReference>
<evidence type="ECO:0000313" key="6">
    <source>
        <dbReference type="EMBL" id="KAK9059938.1"/>
    </source>
</evidence>
<dbReference type="SMART" id="SM00382">
    <property type="entry name" value="AAA"/>
    <property type="match status" value="1"/>
</dbReference>
<accession>A0AAP0GR02</accession>
<dbReference type="Gene3D" id="3.30.70.100">
    <property type="match status" value="1"/>
</dbReference>
<dbReference type="Pfam" id="PF01582">
    <property type="entry name" value="TIR"/>
    <property type="match status" value="1"/>
</dbReference>
<dbReference type="EMBL" id="JBCNJP010000020">
    <property type="protein sequence ID" value="KAK9059938.1"/>
    <property type="molecule type" value="Genomic_DNA"/>
</dbReference>
<evidence type="ECO:0000259" key="5">
    <source>
        <dbReference type="PROSITE" id="PS50104"/>
    </source>
</evidence>
<dbReference type="GO" id="GO:0007165">
    <property type="term" value="P:signal transduction"/>
    <property type="evidence" value="ECO:0007669"/>
    <property type="project" value="InterPro"/>
</dbReference>
<dbReference type="InterPro" id="IPR058192">
    <property type="entry name" value="WHD_ROQ1-like"/>
</dbReference>
<name>A0AAP0GR02_9ASTR</name>
<protein>
    <recommendedName>
        <fullName evidence="5">TIR domain-containing protein</fullName>
    </recommendedName>
</protein>
<keyword evidence="2" id="KW-0677">Repeat</keyword>
<dbReference type="Gene3D" id="3.80.10.10">
    <property type="entry name" value="Ribonuclease Inhibitor"/>
    <property type="match status" value="1"/>
</dbReference>
<dbReference type="Proteomes" id="UP001408789">
    <property type="component" value="Unassembled WGS sequence"/>
</dbReference>
<dbReference type="Gene3D" id="3.40.50.300">
    <property type="entry name" value="P-loop containing nucleotide triphosphate hydrolases"/>
    <property type="match status" value="1"/>
</dbReference>
<sequence length="1165" mass="131759">MAPFALASASRPNPTRTFTHDVFLSFRGEDTRHTFTDHLYDALVQTGLRIFRDNDAIDRGEELAPEIMKAIEESKASIVVLSENYSNSRWCLNELWSILEQRRKGNHFVLPVFYHVDPSDVRNQRGTFTIKASRPKGWMAALLEAFTTKVPISEADMRRWKAALTEVANLTGMEVSGSEANFIAEVVETVQRKLDVKHLISPSNLIGMAGRAEVIKYWLEDEQTNVIAIYGMGGSGKTTLAQYIYDLKKQGFESSSFILGIGRQPDGLLGFQKQLLKDVCGGKKIRISSVLEGTRKIEEVLQMKRMLIVLDDIENHHQLSALLGTKAFHTHSKIIITTKLLSMRAYIRSISLTCQVYETKLLNDLQSLELLSLHAFGSKTPMKEFKQLALRVTKYCGGNPLALQVLGSSLFVCAEDQLTRDQMILIWESRLSSLNSLKGYLDHDIQGVLRKSFDCLPLPSDKELFLHIACFFVGKYENEVITILEDELQAQSGLLTLMSRCLLKVSSDGIVMMHQLLQEMGKSIVREEARDPAKRSRVWCDAESFNVLRKKDGSDKVKGLALDMRKVEQEMRSKTLETSSLANMEKLILLQLKYVKLTGSYDKFPKLKWLCWYGCPLKAMPSGLLMSSLVDLDLSCGDMETFEVPTVLHSLEILQLTGCGKLVSIYNIGRLPKLRILSLWNCSSLTHICKTIGDLKSLVSLDLKGCTKLWKYPDQLEITMLPEQSLFSLPQSISSLDLTNCDLETDSDVCVAFDAQSISFMCLGCNPFEFLPNSIDLRMIRVLNLYCCSNLKTLPCIPSTLHELYVDWCISLKIITFQSGCFSLGAFSCKGCLQLSEVQGLFTLVPIAKVDVADLVQHMQWIKAYEDYRVDLVGDEITEGRIWFTQILYEYGIMSTFLQNLKYDHSMPTYDYTTSSDFASFSVPCHQEKSIIQGLSVYCLYRSSISMDEDTCRPLLAKISNKTKGLTWIYNPMVYCKPMVDEDVVWLSYWPIGNILDAGDEVSVEIIEVQEEENISVKEDQEVIGGDLSEFMVSNGGYYLCRRDFFYKDTSYWLVWMFGDSVQYTESQGWRKTHVSHLSMVLKNYANTFMKIIEVGLSLNRESEIENIKEMTSKIDGVESVLARNGKLTVVGCVDPVEVVTCAWKFGDKSAEILSVKIILDSDYS</sequence>
<dbReference type="GO" id="GO:0043531">
    <property type="term" value="F:ADP binding"/>
    <property type="evidence" value="ECO:0007669"/>
    <property type="project" value="InterPro"/>
</dbReference>
<dbReference type="SUPFAM" id="SSF46785">
    <property type="entry name" value="Winged helix' DNA-binding domain"/>
    <property type="match status" value="1"/>
</dbReference>
<dbReference type="FunFam" id="3.40.50.10140:FF:000007">
    <property type="entry name" value="Disease resistance protein (TIR-NBS-LRR class)"/>
    <property type="match status" value="1"/>
</dbReference>
<evidence type="ECO:0000313" key="7">
    <source>
        <dbReference type="Proteomes" id="UP001408789"/>
    </source>
</evidence>
<gene>
    <name evidence="6" type="ORF">SSX86_020642</name>
</gene>
<dbReference type="Pfam" id="PF23282">
    <property type="entry name" value="WHD_ROQ1"/>
    <property type="match status" value="1"/>
</dbReference>
<feature type="domain" description="TIR" evidence="5">
    <location>
        <begin position="18"/>
        <end position="194"/>
    </location>
</feature>
<dbReference type="SMART" id="SM00255">
    <property type="entry name" value="TIR"/>
    <property type="match status" value="1"/>
</dbReference>
<dbReference type="Gene3D" id="3.40.50.10140">
    <property type="entry name" value="Toll/interleukin-1 receptor homology (TIR) domain"/>
    <property type="match status" value="1"/>
</dbReference>
<dbReference type="Gene3D" id="1.10.8.430">
    <property type="entry name" value="Helical domain of apoptotic protease-activating factors"/>
    <property type="match status" value="1"/>
</dbReference>
<dbReference type="InterPro" id="IPR002182">
    <property type="entry name" value="NB-ARC"/>
</dbReference>
<dbReference type="InterPro" id="IPR027417">
    <property type="entry name" value="P-loop_NTPase"/>
</dbReference>
<dbReference type="InterPro" id="IPR003593">
    <property type="entry name" value="AAA+_ATPase"/>
</dbReference>
<dbReference type="InterPro" id="IPR000157">
    <property type="entry name" value="TIR_dom"/>
</dbReference>
<proteinExistence type="predicted"/>